<keyword evidence="2" id="KW-1185">Reference proteome</keyword>
<name>J0WL06_AURST</name>
<dbReference type="EMBL" id="JH688520">
    <property type="protein sequence ID" value="EJD32973.1"/>
    <property type="molecule type" value="Genomic_DNA"/>
</dbReference>
<dbReference type="AlphaFoldDB" id="J0WL06"/>
<dbReference type="Proteomes" id="UP000006514">
    <property type="component" value="Unassembled WGS sequence"/>
</dbReference>
<protein>
    <recommendedName>
        <fullName evidence="3">Prolyl 4-hydroxylase alpha subunit Fe(2+) 2OG dioxygenase domain-containing protein</fullName>
    </recommendedName>
</protein>
<dbReference type="InParanoid" id="J0WL06"/>
<feature type="non-terminal residue" evidence="1">
    <location>
        <position position="105"/>
    </location>
</feature>
<dbReference type="OrthoDB" id="3200752at2759"/>
<organism evidence="1 2">
    <name type="scientific">Auricularia subglabra (strain TFB-10046 / SS5)</name>
    <name type="common">White-rot fungus</name>
    <name type="synonym">Auricularia delicata (strain TFB10046)</name>
    <dbReference type="NCBI Taxonomy" id="717982"/>
    <lineage>
        <taxon>Eukaryota</taxon>
        <taxon>Fungi</taxon>
        <taxon>Dikarya</taxon>
        <taxon>Basidiomycota</taxon>
        <taxon>Agaricomycotina</taxon>
        <taxon>Agaricomycetes</taxon>
        <taxon>Auriculariales</taxon>
        <taxon>Auriculariaceae</taxon>
        <taxon>Auricularia</taxon>
    </lineage>
</organism>
<feature type="non-terminal residue" evidence="1">
    <location>
        <position position="1"/>
    </location>
</feature>
<evidence type="ECO:0000313" key="1">
    <source>
        <dbReference type="EMBL" id="EJD32973.1"/>
    </source>
</evidence>
<dbReference type="KEGG" id="adl:AURDEDRAFT_45471"/>
<dbReference type="Gene3D" id="3.60.130.30">
    <property type="match status" value="1"/>
</dbReference>
<evidence type="ECO:0008006" key="3">
    <source>
        <dbReference type="Google" id="ProtNLM"/>
    </source>
</evidence>
<dbReference type="KEGG" id="adl:AURDEDRAFT_47227"/>
<evidence type="ECO:0000313" key="2">
    <source>
        <dbReference type="Proteomes" id="UP000006514"/>
    </source>
</evidence>
<sequence length="105" mass="11893">FHGRSLIFNRATPWHTDKRDKKFAWTPVLTTGKYTSGTFKVLNYEIEYLPGTLILLRGAVFPHEVSYSGGPRVCIAHFTHEYVVNRTEVRALPLMTASEVAARLA</sequence>
<accession>J0WL06</accession>
<gene>
    <name evidence="1" type="ORF">AURDEDRAFT_47227</name>
</gene>
<reference evidence="2" key="1">
    <citation type="journal article" date="2012" name="Science">
        <title>The Paleozoic origin of enzymatic lignin decomposition reconstructed from 31 fungal genomes.</title>
        <authorList>
            <person name="Floudas D."/>
            <person name="Binder M."/>
            <person name="Riley R."/>
            <person name="Barry K."/>
            <person name="Blanchette R.A."/>
            <person name="Henrissat B."/>
            <person name="Martinez A.T."/>
            <person name="Otillar R."/>
            <person name="Spatafora J.W."/>
            <person name="Yadav J.S."/>
            <person name="Aerts A."/>
            <person name="Benoit I."/>
            <person name="Boyd A."/>
            <person name="Carlson A."/>
            <person name="Copeland A."/>
            <person name="Coutinho P.M."/>
            <person name="de Vries R.P."/>
            <person name="Ferreira P."/>
            <person name="Findley K."/>
            <person name="Foster B."/>
            <person name="Gaskell J."/>
            <person name="Glotzer D."/>
            <person name="Gorecki P."/>
            <person name="Heitman J."/>
            <person name="Hesse C."/>
            <person name="Hori C."/>
            <person name="Igarashi K."/>
            <person name="Jurgens J.A."/>
            <person name="Kallen N."/>
            <person name="Kersten P."/>
            <person name="Kohler A."/>
            <person name="Kuees U."/>
            <person name="Kumar T.K.A."/>
            <person name="Kuo A."/>
            <person name="LaButti K."/>
            <person name="Larrondo L.F."/>
            <person name="Lindquist E."/>
            <person name="Ling A."/>
            <person name="Lombard V."/>
            <person name="Lucas S."/>
            <person name="Lundell T."/>
            <person name="Martin R."/>
            <person name="McLaughlin D.J."/>
            <person name="Morgenstern I."/>
            <person name="Morin E."/>
            <person name="Murat C."/>
            <person name="Nagy L.G."/>
            <person name="Nolan M."/>
            <person name="Ohm R.A."/>
            <person name="Patyshakuliyeva A."/>
            <person name="Rokas A."/>
            <person name="Ruiz-Duenas F.J."/>
            <person name="Sabat G."/>
            <person name="Salamov A."/>
            <person name="Samejima M."/>
            <person name="Schmutz J."/>
            <person name="Slot J.C."/>
            <person name="St John F."/>
            <person name="Stenlid J."/>
            <person name="Sun H."/>
            <person name="Sun S."/>
            <person name="Syed K."/>
            <person name="Tsang A."/>
            <person name="Wiebenga A."/>
            <person name="Young D."/>
            <person name="Pisabarro A."/>
            <person name="Eastwood D.C."/>
            <person name="Martin F."/>
            <person name="Cullen D."/>
            <person name="Grigoriev I.V."/>
            <person name="Hibbett D.S."/>
        </authorList>
    </citation>
    <scope>NUCLEOTIDE SEQUENCE [LARGE SCALE GENOMIC DNA]</scope>
    <source>
        <strain evidence="2">TFB10046</strain>
    </source>
</reference>
<proteinExistence type="predicted"/>